<feature type="transmembrane region" description="Helical" evidence="1">
    <location>
        <begin position="24"/>
        <end position="45"/>
    </location>
</feature>
<organism evidence="3 4">
    <name type="scientific">Mycolicibacterium iranicum</name>
    <name type="common">Mycobacterium iranicum</name>
    <dbReference type="NCBI Taxonomy" id="912594"/>
    <lineage>
        <taxon>Bacteria</taxon>
        <taxon>Bacillati</taxon>
        <taxon>Actinomycetota</taxon>
        <taxon>Actinomycetes</taxon>
        <taxon>Mycobacteriales</taxon>
        <taxon>Mycobacteriaceae</taxon>
        <taxon>Mycolicibacterium</taxon>
    </lineage>
</organism>
<dbReference type="Proteomes" id="UP000078396">
    <property type="component" value="Unassembled WGS sequence"/>
</dbReference>
<feature type="transmembrane region" description="Helical" evidence="1">
    <location>
        <begin position="92"/>
        <end position="112"/>
    </location>
</feature>
<feature type="domain" description="Acyltransferase 3" evidence="2">
    <location>
        <begin position="27"/>
        <end position="357"/>
    </location>
</feature>
<feature type="transmembrane region" description="Helical" evidence="1">
    <location>
        <begin position="341"/>
        <end position="360"/>
    </location>
</feature>
<sequence length="416" mass="45107">MVTKLDQWRESSARRRRRAKRANYRLDIQGLRMVAVLAVLAYNLAGWPRGGFVGIDMFFVVAGYVVTESLLRTASESGALSPGQFYRNRLRRIVPAATLVLVLTVAASAVVLPARLHDVGMDALFAFFFVANWHFAADGGSLRAATDVASPLLHYWPLSIEEQFFIVWPLLILGITLVAARRAWGAVQWRTFTAAAIGVLTVLSLAWAIYESATSPTWAYFGTLSRLWELGAGALLATATGVFARIPILIRPILSWAGLTLIGASLVVIDGSAGFPAPWALLPVAGAALVIAAGVEHEPDFQGFLRNRVSTYLGDISYSLYLVHWPVYVLLAALMQPTVHYYASALTLTFGLALLTYHLVENPLRYASPEAVRQARQDMRHGLFHVGSSTKLGAVGGLILITVGIISFAMSPGAVA</sequence>
<reference evidence="3 4" key="1">
    <citation type="submission" date="2016-04" db="EMBL/GenBank/DDBJ databases">
        <title>Draft Genome Sequences of Staphylococcus capitis Strain H36, S. capitis Strain H65, S. cohnii Strain H62, S. hominis Strain H69, Mycobacterium iranicum Strain H39, Plantibacter sp. Strain H53, Pseudomonas oryzihabitans Strain H72, and Microbacterium sp. Strain H83, isolated from residential settings.</title>
        <authorList>
            <person name="Lymperopoulou D."/>
            <person name="Adams R.I."/>
            <person name="Lindow S."/>
            <person name="Coil D.A."/>
            <person name="Jospin G."/>
            <person name="Eisen J.A."/>
        </authorList>
    </citation>
    <scope>NUCLEOTIDE SEQUENCE [LARGE SCALE GENOMIC DNA]</scope>
    <source>
        <strain evidence="3 4">H39</strain>
    </source>
</reference>
<evidence type="ECO:0000313" key="4">
    <source>
        <dbReference type="Proteomes" id="UP000078396"/>
    </source>
</evidence>
<gene>
    <name evidence="3" type="ORF">A4X20_19840</name>
</gene>
<keyword evidence="3" id="KW-0808">Transferase</keyword>
<feature type="transmembrane region" description="Helical" evidence="1">
    <location>
        <begin position="253"/>
        <end position="269"/>
    </location>
</feature>
<feature type="transmembrane region" description="Helical" evidence="1">
    <location>
        <begin position="381"/>
        <end position="410"/>
    </location>
</feature>
<protein>
    <submittedName>
        <fullName evidence="3">Acyltransferase</fullName>
    </submittedName>
</protein>
<name>A0A178LV19_MYCIR</name>
<evidence type="ECO:0000256" key="1">
    <source>
        <dbReference type="SAM" id="Phobius"/>
    </source>
</evidence>
<keyword evidence="3" id="KW-0012">Acyltransferase</keyword>
<dbReference type="Pfam" id="PF01757">
    <property type="entry name" value="Acyl_transf_3"/>
    <property type="match status" value="1"/>
</dbReference>
<dbReference type="InterPro" id="IPR050879">
    <property type="entry name" value="Acyltransferase_3"/>
</dbReference>
<keyword evidence="1" id="KW-0472">Membrane</keyword>
<feature type="transmembrane region" description="Helical" evidence="1">
    <location>
        <begin position="192"/>
        <end position="210"/>
    </location>
</feature>
<dbReference type="GO" id="GO:0009103">
    <property type="term" value="P:lipopolysaccharide biosynthetic process"/>
    <property type="evidence" value="ECO:0007669"/>
    <property type="project" value="TreeGrafter"/>
</dbReference>
<dbReference type="STRING" id="912594.AWC12_03410"/>
<dbReference type="PANTHER" id="PTHR23028">
    <property type="entry name" value="ACETYLTRANSFERASE"/>
    <property type="match status" value="1"/>
</dbReference>
<feature type="transmembrane region" description="Helical" evidence="1">
    <location>
        <begin position="163"/>
        <end position="180"/>
    </location>
</feature>
<comment type="caution">
    <text evidence="3">The sequence shown here is derived from an EMBL/GenBank/DDBJ whole genome shotgun (WGS) entry which is preliminary data.</text>
</comment>
<dbReference type="GO" id="GO:0016747">
    <property type="term" value="F:acyltransferase activity, transferring groups other than amino-acyl groups"/>
    <property type="evidence" value="ECO:0007669"/>
    <property type="project" value="InterPro"/>
</dbReference>
<dbReference type="OrthoDB" id="3404679at2"/>
<evidence type="ECO:0000313" key="3">
    <source>
        <dbReference type="EMBL" id="OAN38103.1"/>
    </source>
</evidence>
<dbReference type="EMBL" id="LWCS01000022">
    <property type="protein sequence ID" value="OAN38103.1"/>
    <property type="molecule type" value="Genomic_DNA"/>
</dbReference>
<accession>A0A178LV19</accession>
<evidence type="ECO:0000259" key="2">
    <source>
        <dbReference type="Pfam" id="PF01757"/>
    </source>
</evidence>
<keyword evidence="1" id="KW-0812">Transmembrane</keyword>
<dbReference type="PANTHER" id="PTHR23028:SF53">
    <property type="entry name" value="ACYL_TRANSF_3 DOMAIN-CONTAINING PROTEIN"/>
    <property type="match status" value="1"/>
</dbReference>
<feature type="transmembrane region" description="Helical" evidence="1">
    <location>
        <begin position="51"/>
        <end position="71"/>
    </location>
</feature>
<dbReference type="InterPro" id="IPR002656">
    <property type="entry name" value="Acyl_transf_3_dom"/>
</dbReference>
<keyword evidence="1" id="KW-1133">Transmembrane helix</keyword>
<proteinExistence type="predicted"/>
<feature type="transmembrane region" description="Helical" evidence="1">
    <location>
        <begin position="316"/>
        <end position="335"/>
    </location>
</feature>
<feature type="transmembrane region" description="Helical" evidence="1">
    <location>
        <begin position="230"/>
        <end position="246"/>
    </location>
</feature>
<dbReference type="GO" id="GO:0016020">
    <property type="term" value="C:membrane"/>
    <property type="evidence" value="ECO:0007669"/>
    <property type="project" value="TreeGrafter"/>
</dbReference>
<dbReference type="AlphaFoldDB" id="A0A178LV19"/>
<dbReference type="RefSeq" id="WP_064282017.1">
    <property type="nucleotide sequence ID" value="NZ_LWCS01000022.1"/>
</dbReference>